<keyword evidence="1" id="KW-0812">Transmembrane</keyword>
<keyword evidence="1" id="KW-1133">Transmembrane helix</keyword>
<keyword evidence="3" id="KW-1185">Reference proteome</keyword>
<proteinExistence type="predicted"/>
<sequence length="199" mass="21131">MTYWIGAVSAVTFIVVFLLDGWTRRAYSSIRHPVSALALGQRGWVQTANFIICGIGIAVGAAGILVSGVSFLLGAILGIFGLSLVLSGIFRMDPMLSYPEGAPAGIPQEHSRHHALHDSAGAGVFLSLPAAAVVAAFMHPDLVWQVLSAVMAVYLIVCFILFDKAWTGASARLGLVQRAFIIPGWIWLGALFLALAQLT</sequence>
<feature type="transmembrane region" description="Helical" evidence="1">
    <location>
        <begin position="144"/>
        <end position="163"/>
    </location>
</feature>
<evidence type="ECO:0000256" key="1">
    <source>
        <dbReference type="SAM" id="Phobius"/>
    </source>
</evidence>
<reference evidence="3" key="1">
    <citation type="journal article" date="2019" name="Int. J. Syst. Evol. Microbiol.">
        <title>The Global Catalogue of Microorganisms (GCM) 10K type strain sequencing project: providing services to taxonomists for standard genome sequencing and annotation.</title>
        <authorList>
            <consortium name="The Broad Institute Genomics Platform"/>
            <consortium name="The Broad Institute Genome Sequencing Center for Infectious Disease"/>
            <person name="Wu L."/>
            <person name="Ma J."/>
        </authorList>
    </citation>
    <scope>NUCLEOTIDE SEQUENCE [LARGE SCALE GENOMIC DNA]</scope>
    <source>
        <strain evidence="3">JCM 19129</strain>
    </source>
</reference>
<keyword evidence="1" id="KW-0472">Membrane</keyword>
<evidence type="ECO:0000313" key="2">
    <source>
        <dbReference type="EMBL" id="GAA4918050.1"/>
    </source>
</evidence>
<feature type="transmembrane region" description="Helical" evidence="1">
    <location>
        <begin position="44"/>
        <end position="65"/>
    </location>
</feature>
<evidence type="ECO:0000313" key="3">
    <source>
        <dbReference type="Proteomes" id="UP001500368"/>
    </source>
</evidence>
<comment type="caution">
    <text evidence="2">The sequence shown here is derived from an EMBL/GenBank/DDBJ whole genome shotgun (WGS) entry which is preliminary data.</text>
</comment>
<accession>A0ABP9FUK7</accession>
<gene>
    <name evidence="2" type="ORF">GCM10025790_11910</name>
</gene>
<dbReference type="EMBL" id="BAABLW010000007">
    <property type="protein sequence ID" value="GAA4918050.1"/>
    <property type="molecule type" value="Genomic_DNA"/>
</dbReference>
<feature type="transmembrane region" description="Helical" evidence="1">
    <location>
        <begin position="6"/>
        <end position="23"/>
    </location>
</feature>
<protein>
    <submittedName>
        <fullName evidence="2">DUF998 domain-containing protein</fullName>
    </submittedName>
</protein>
<dbReference type="RefSeq" id="WP_345477158.1">
    <property type="nucleotide sequence ID" value="NZ_BAABLW010000007.1"/>
</dbReference>
<feature type="transmembrane region" description="Helical" evidence="1">
    <location>
        <begin position="71"/>
        <end position="90"/>
    </location>
</feature>
<dbReference type="Pfam" id="PF06197">
    <property type="entry name" value="DUF998"/>
    <property type="match status" value="1"/>
</dbReference>
<dbReference type="Proteomes" id="UP001500368">
    <property type="component" value="Unassembled WGS sequence"/>
</dbReference>
<organism evidence="2 3">
    <name type="scientific">Nesterenkonia rhizosphaerae</name>
    <dbReference type="NCBI Taxonomy" id="1348272"/>
    <lineage>
        <taxon>Bacteria</taxon>
        <taxon>Bacillati</taxon>
        <taxon>Actinomycetota</taxon>
        <taxon>Actinomycetes</taxon>
        <taxon>Micrococcales</taxon>
        <taxon>Micrococcaceae</taxon>
        <taxon>Nesterenkonia</taxon>
    </lineage>
</organism>
<dbReference type="InterPro" id="IPR009339">
    <property type="entry name" value="DUF998"/>
</dbReference>
<feature type="transmembrane region" description="Helical" evidence="1">
    <location>
        <begin position="175"/>
        <end position="196"/>
    </location>
</feature>
<name>A0ABP9FUK7_9MICC</name>